<sequence length="106" mass="12408">MKKQANPDFYPEMLLIAGHKELYRLLISVLREKHIHPYDVRAGIIHAPEGATVTLRFGENLARKAERFFTWEEIQEENPGITEFFRGSGDAIRKSLMDDYFIRMKP</sequence>
<dbReference type="Proteomes" id="UP001154322">
    <property type="component" value="Unassembled WGS sequence"/>
</dbReference>
<dbReference type="RefSeq" id="WP_213426386.1">
    <property type="nucleotide sequence ID" value="NZ_AP031286.1"/>
</dbReference>
<comment type="caution">
    <text evidence="1">The sequence shown here is derived from an EMBL/GenBank/DDBJ whole genome shotgun (WGS) entry which is preliminary data.</text>
</comment>
<protein>
    <submittedName>
        <fullName evidence="1">Uncharacterized protein</fullName>
    </submittedName>
</protein>
<dbReference type="EMBL" id="CALYLO010000005">
    <property type="protein sequence ID" value="CAH8246717.1"/>
    <property type="molecule type" value="Genomic_DNA"/>
</dbReference>
<name>A0ABM9G678_9BACL</name>
<evidence type="ECO:0000313" key="1">
    <source>
        <dbReference type="EMBL" id="CAH8246717.1"/>
    </source>
</evidence>
<organism evidence="1 2">
    <name type="scientific">Paenibacillus melissococcoides</name>
    <dbReference type="NCBI Taxonomy" id="2912268"/>
    <lineage>
        <taxon>Bacteria</taxon>
        <taxon>Bacillati</taxon>
        <taxon>Bacillota</taxon>
        <taxon>Bacilli</taxon>
        <taxon>Bacillales</taxon>
        <taxon>Paenibacillaceae</taxon>
        <taxon>Paenibacillus</taxon>
    </lineage>
</organism>
<proteinExistence type="predicted"/>
<accession>A0ABM9G678</accession>
<gene>
    <name evidence="1" type="ORF">WJ0W_003950</name>
</gene>
<reference evidence="1" key="1">
    <citation type="submission" date="2022-06" db="EMBL/GenBank/DDBJ databases">
        <authorList>
            <person name="Dietemann V."/>
            <person name="Ory F."/>
            <person name="Dainat B."/>
            <person name="Oberhansli S."/>
        </authorList>
    </citation>
    <scope>NUCLEOTIDE SEQUENCE</scope>
    <source>
        <strain evidence="1">Ena-SAMPLE-TAB-26-04-2022-14:26:32:270-5432</strain>
    </source>
</reference>
<evidence type="ECO:0000313" key="2">
    <source>
        <dbReference type="Proteomes" id="UP001154322"/>
    </source>
</evidence>
<keyword evidence="2" id="KW-1185">Reference proteome</keyword>